<gene>
    <name evidence="5" type="ORF">HKBW3S42_01063</name>
</gene>
<dbReference type="AlphaFoldDB" id="A0A6V8PKH4"/>
<dbReference type="PROSITE" id="PS51257">
    <property type="entry name" value="PROKAR_LIPOPROTEIN"/>
    <property type="match status" value="1"/>
</dbReference>
<dbReference type="PANTHER" id="PTHR42953">
    <property type="entry name" value="HIGH-AFFINITY ZINC UPTAKE SYSTEM PROTEIN ZNUA-RELATED"/>
    <property type="match status" value="1"/>
</dbReference>
<protein>
    <submittedName>
        <fullName evidence="5">Zinc transport system substrate-binding protein</fullName>
    </submittedName>
</protein>
<dbReference type="InterPro" id="IPR006128">
    <property type="entry name" value="Lipoprotein_PsaA-like"/>
</dbReference>
<dbReference type="SUPFAM" id="SSF53807">
    <property type="entry name" value="Helical backbone' metal receptor"/>
    <property type="match status" value="1"/>
</dbReference>
<dbReference type="Proteomes" id="UP000568877">
    <property type="component" value="Unassembled WGS sequence"/>
</dbReference>
<evidence type="ECO:0000313" key="6">
    <source>
        <dbReference type="Proteomes" id="UP000568877"/>
    </source>
</evidence>
<comment type="caution">
    <text evidence="5">The sequence shown here is derived from an EMBL/GenBank/DDBJ whole genome shotgun (WGS) entry which is preliminary data.</text>
</comment>
<dbReference type="GO" id="GO:0030001">
    <property type="term" value="P:metal ion transport"/>
    <property type="evidence" value="ECO:0007669"/>
    <property type="project" value="InterPro"/>
</dbReference>
<dbReference type="InterPro" id="IPR006129">
    <property type="entry name" value="AdhesinB"/>
</dbReference>
<organism evidence="5 6">
    <name type="scientific">Candidatus Hakubella thermalkaliphila</name>
    <dbReference type="NCBI Taxonomy" id="2754717"/>
    <lineage>
        <taxon>Bacteria</taxon>
        <taxon>Bacillati</taxon>
        <taxon>Actinomycetota</taxon>
        <taxon>Actinomycetota incertae sedis</taxon>
        <taxon>Candidatus Hakubellales</taxon>
        <taxon>Candidatus Hakubellaceae</taxon>
        <taxon>Candidatus Hakubella</taxon>
    </lineage>
</organism>
<dbReference type="PRINTS" id="PR00690">
    <property type="entry name" value="ADHESNFAMILY"/>
</dbReference>
<reference evidence="5 6" key="1">
    <citation type="journal article" date="2020" name="Front. Microbiol.">
        <title>Single-cell genomics of novel Actinobacteria with the Wood-Ljungdahl pathway discovered in a serpentinizing system.</title>
        <authorList>
            <person name="Merino N."/>
            <person name="Kawai M."/>
            <person name="Boyd E.S."/>
            <person name="Colman D.R."/>
            <person name="McGlynn S.E."/>
            <person name="Nealson K.H."/>
            <person name="Kurokawa K."/>
            <person name="Hongoh Y."/>
        </authorList>
    </citation>
    <scope>NUCLEOTIDE SEQUENCE [LARGE SCALE GENOMIC DNA]</scope>
    <source>
        <strain evidence="5 6">S42</strain>
    </source>
</reference>
<dbReference type="GO" id="GO:0007155">
    <property type="term" value="P:cell adhesion"/>
    <property type="evidence" value="ECO:0007669"/>
    <property type="project" value="InterPro"/>
</dbReference>
<evidence type="ECO:0000256" key="4">
    <source>
        <dbReference type="RuleBase" id="RU003512"/>
    </source>
</evidence>
<evidence type="ECO:0000256" key="1">
    <source>
        <dbReference type="ARBA" id="ARBA00011028"/>
    </source>
</evidence>
<dbReference type="PRINTS" id="PR00691">
    <property type="entry name" value="ADHESINB"/>
</dbReference>
<keyword evidence="2 4" id="KW-0813">Transport</keyword>
<keyword evidence="3" id="KW-0732">Signal</keyword>
<accession>A0A6V8PKH4</accession>
<dbReference type="Pfam" id="PF01297">
    <property type="entry name" value="ZnuA"/>
    <property type="match status" value="1"/>
</dbReference>
<dbReference type="InterPro" id="IPR006127">
    <property type="entry name" value="ZnuA-like"/>
</dbReference>
<dbReference type="GO" id="GO:0046872">
    <property type="term" value="F:metal ion binding"/>
    <property type="evidence" value="ECO:0007669"/>
    <property type="project" value="InterPro"/>
</dbReference>
<dbReference type="EMBL" id="BLSA01000146">
    <property type="protein sequence ID" value="GFP32757.1"/>
    <property type="molecule type" value="Genomic_DNA"/>
</dbReference>
<dbReference type="Gene3D" id="3.40.50.1980">
    <property type="entry name" value="Nitrogenase molybdenum iron protein domain"/>
    <property type="match status" value="2"/>
</dbReference>
<sequence>MKKGYLFFLLLCLVALLLTGCGEERLATGGATIEKKVVYTTFFPLYDFTKKIGGEKIEVVNMVPAGVEPHDWEPSPQLIGSLSEAEMLISNGLGMETWLDKVSSSISASVVVVNASTGIEPLKGAKDHGYGKEKQDDYAAEEEKYDEMPDPHVWLDPLLALQQARNIATALSSLDPANATYYFNNLAVFQEQAEALDQAFQDGLSGLARREIIVTHLAFAYLAKRYNLEQVSISGLSPYIEPSPAQMKDIQDFGRNFLLPH</sequence>
<name>A0A6V8PKH4_9ACTN</name>
<proteinExistence type="inferred from homology"/>
<evidence type="ECO:0000256" key="3">
    <source>
        <dbReference type="ARBA" id="ARBA00022729"/>
    </source>
</evidence>
<comment type="similarity">
    <text evidence="1 4">Belongs to the bacterial solute-binding protein 9 family.</text>
</comment>
<dbReference type="InterPro" id="IPR050492">
    <property type="entry name" value="Bact_metal-bind_prot9"/>
</dbReference>
<evidence type="ECO:0000256" key="2">
    <source>
        <dbReference type="ARBA" id="ARBA00022448"/>
    </source>
</evidence>
<dbReference type="PANTHER" id="PTHR42953:SF3">
    <property type="entry name" value="HIGH-AFFINITY ZINC UPTAKE SYSTEM PROTEIN ZNUA"/>
    <property type="match status" value="1"/>
</dbReference>
<evidence type="ECO:0000313" key="5">
    <source>
        <dbReference type="EMBL" id="GFP32757.1"/>
    </source>
</evidence>